<dbReference type="Proteomes" id="UP000828251">
    <property type="component" value="Unassembled WGS sequence"/>
</dbReference>
<dbReference type="PANTHER" id="PTHR22930:SF293">
    <property type="entry name" value="PROTEIN ALP1-LIKE"/>
    <property type="match status" value="1"/>
</dbReference>
<dbReference type="InterPro" id="IPR058353">
    <property type="entry name" value="DUF8040"/>
</dbReference>
<accession>A0A9D3USZ5</accession>
<sequence>MHVDEQVTMFLHIISHHLKNRVIKHHFNRSRKTVSKSFHNVLNDVIRLQDVLFKKAKPITANFIDSIWKWFKEGSVVDGRVLRDAISRRHGLKVPHGCYYLADAASKCKHHNFPYYDQLTSIYAKDRSIGKDAQTSKDIVEEIDVKDVATVNNLKERNNYHGCKDDVSLDEMDVSATQL</sequence>
<evidence type="ECO:0000313" key="2">
    <source>
        <dbReference type="EMBL" id="KAH1056585.1"/>
    </source>
</evidence>
<feature type="domain" description="DUF8040" evidence="1">
    <location>
        <begin position="1"/>
        <end position="46"/>
    </location>
</feature>
<dbReference type="InterPro" id="IPR045249">
    <property type="entry name" value="HARBI1-like"/>
</dbReference>
<dbReference type="OrthoDB" id="948551at2759"/>
<organism evidence="2 3">
    <name type="scientific">Gossypium stocksii</name>
    <dbReference type="NCBI Taxonomy" id="47602"/>
    <lineage>
        <taxon>Eukaryota</taxon>
        <taxon>Viridiplantae</taxon>
        <taxon>Streptophyta</taxon>
        <taxon>Embryophyta</taxon>
        <taxon>Tracheophyta</taxon>
        <taxon>Spermatophyta</taxon>
        <taxon>Magnoliopsida</taxon>
        <taxon>eudicotyledons</taxon>
        <taxon>Gunneridae</taxon>
        <taxon>Pentapetalae</taxon>
        <taxon>rosids</taxon>
        <taxon>malvids</taxon>
        <taxon>Malvales</taxon>
        <taxon>Malvaceae</taxon>
        <taxon>Malvoideae</taxon>
        <taxon>Gossypium</taxon>
    </lineage>
</organism>
<name>A0A9D3USZ5_9ROSI</name>
<comment type="caution">
    <text evidence="2">The sequence shown here is derived from an EMBL/GenBank/DDBJ whole genome shotgun (WGS) entry which is preliminary data.</text>
</comment>
<evidence type="ECO:0000313" key="3">
    <source>
        <dbReference type="Proteomes" id="UP000828251"/>
    </source>
</evidence>
<dbReference type="Pfam" id="PF26138">
    <property type="entry name" value="DUF8040"/>
    <property type="match status" value="1"/>
</dbReference>
<proteinExistence type="predicted"/>
<keyword evidence="3" id="KW-1185">Reference proteome</keyword>
<dbReference type="AlphaFoldDB" id="A0A9D3USZ5"/>
<protein>
    <recommendedName>
        <fullName evidence="1">DUF8040 domain-containing protein</fullName>
    </recommendedName>
</protein>
<evidence type="ECO:0000259" key="1">
    <source>
        <dbReference type="Pfam" id="PF26138"/>
    </source>
</evidence>
<reference evidence="2 3" key="1">
    <citation type="journal article" date="2021" name="Plant Biotechnol. J.">
        <title>Multi-omics assisted identification of the key and species-specific regulatory components of drought-tolerant mechanisms in Gossypium stocksii.</title>
        <authorList>
            <person name="Yu D."/>
            <person name="Ke L."/>
            <person name="Zhang D."/>
            <person name="Wu Y."/>
            <person name="Sun Y."/>
            <person name="Mei J."/>
            <person name="Sun J."/>
            <person name="Sun Y."/>
        </authorList>
    </citation>
    <scope>NUCLEOTIDE SEQUENCE [LARGE SCALE GENOMIC DNA]</scope>
    <source>
        <strain evidence="3">cv. E1</strain>
        <tissue evidence="2">Leaf</tissue>
    </source>
</reference>
<dbReference type="PANTHER" id="PTHR22930">
    <property type="match status" value="1"/>
</dbReference>
<gene>
    <name evidence="2" type="ORF">J1N35_034650</name>
</gene>
<dbReference type="EMBL" id="JAIQCV010000010">
    <property type="protein sequence ID" value="KAH1056585.1"/>
    <property type="molecule type" value="Genomic_DNA"/>
</dbReference>